<dbReference type="SUPFAM" id="SSF51621">
    <property type="entry name" value="Phosphoenolpyruvate/pyruvate domain"/>
    <property type="match status" value="2"/>
</dbReference>
<reference evidence="2" key="1">
    <citation type="journal article" date="2021" name="Front. Microbiol.">
        <title>Comprehensive Comparative Genomics and Phenotyping of Methylobacterium Species.</title>
        <authorList>
            <person name="Alessa O."/>
            <person name="Ogura Y."/>
            <person name="Fujitani Y."/>
            <person name="Takami H."/>
            <person name="Hayashi T."/>
            <person name="Sahin N."/>
            <person name="Tani A."/>
        </authorList>
    </citation>
    <scope>NUCLEOTIDE SEQUENCE</scope>
    <source>
        <strain evidence="2">DSM 23674</strain>
    </source>
</reference>
<gene>
    <name evidence="2" type="ORF">EKPJFOCH_2530</name>
</gene>
<dbReference type="RefSeq" id="WP_238232101.1">
    <property type="nucleotide sequence ID" value="NZ_BPRA01000010.1"/>
</dbReference>
<reference evidence="2" key="2">
    <citation type="submission" date="2021-08" db="EMBL/GenBank/DDBJ databases">
        <authorList>
            <person name="Tani A."/>
            <person name="Ola A."/>
            <person name="Ogura Y."/>
            <person name="Katsura K."/>
            <person name="Hayashi T."/>
        </authorList>
    </citation>
    <scope>NUCLEOTIDE SEQUENCE</scope>
    <source>
        <strain evidence="2">DSM 23674</strain>
    </source>
</reference>
<evidence type="ECO:0008006" key="4">
    <source>
        <dbReference type="Google" id="ProtNLM"/>
    </source>
</evidence>
<sequence>MRAYLIAPGAGLDDGAAEAVVLDGRTVSASLRAAGEAIQGKHADVADVAPDFVASLAMTGGGTPRILLRVEGIDAPDLDTCLAGTVRFRPDAIVLPVRHGREIAHLGSRLAVHEAEHGLPDGGIGIVAILSSADAVLAAASFAGASPRLCGLGWDAEALARQLGGPESSASVTSPHPPHPEVPQRSGGLEGGLQGPRGPLEPSFEARLRLAPQDEGVGRSDPWGARPVLAHARAVARLAAAAAGVEAIEAAYPDDDATGFAAHLAAARRDGFGAMFARNLAQVRLIRGAP</sequence>
<dbReference type="Proteomes" id="UP001055101">
    <property type="component" value="Unassembled WGS sequence"/>
</dbReference>
<keyword evidence="3" id="KW-1185">Reference proteome</keyword>
<dbReference type="InterPro" id="IPR015813">
    <property type="entry name" value="Pyrv/PenolPyrv_kinase-like_dom"/>
</dbReference>
<evidence type="ECO:0000256" key="1">
    <source>
        <dbReference type="SAM" id="MobiDB-lite"/>
    </source>
</evidence>
<accession>A0ABQ4TQB1</accession>
<name>A0ABQ4TQB1_9HYPH</name>
<comment type="caution">
    <text evidence="2">The sequence shown here is derived from an EMBL/GenBank/DDBJ whole genome shotgun (WGS) entry which is preliminary data.</text>
</comment>
<feature type="region of interest" description="Disordered" evidence="1">
    <location>
        <begin position="163"/>
        <end position="201"/>
    </location>
</feature>
<evidence type="ECO:0000313" key="3">
    <source>
        <dbReference type="Proteomes" id="UP001055101"/>
    </source>
</evidence>
<dbReference type="InterPro" id="IPR040442">
    <property type="entry name" value="Pyrv_kinase-like_dom_sf"/>
</dbReference>
<dbReference type="Gene3D" id="3.20.20.60">
    <property type="entry name" value="Phosphoenolpyruvate-binding domains"/>
    <property type="match status" value="2"/>
</dbReference>
<proteinExistence type="predicted"/>
<dbReference type="EMBL" id="BPRA01000010">
    <property type="protein sequence ID" value="GJE56033.1"/>
    <property type="molecule type" value="Genomic_DNA"/>
</dbReference>
<protein>
    <recommendedName>
        <fullName evidence="4">HpcH/HpaI aldolase</fullName>
    </recommendedName>
</protein>
<organism evidence="2 3">
    <name type="scientific">Methylobacterium thuringiense</name>
    <dbReference type="NCBI Taxonomy" id="1003091"/>
    <lineage>
        <taxon>Bacteria</taxon>
        <taxon>Pseudomonadati</taxon>
        <taxon>Pseudomonadota</taxon>
        <taxon>Alphaproteobacteria</taxon>
        <taxon>Hyphomicrobiales</taxon>
        <taxon>Methylobacteriaceae</taxon>
        <taxon>Methylobacterium</taxon>
    </lineage>
</organism>
<evidence type="ECO:0000313" key="2">
    <source>
        <dbReference type="EMBL" id="GJE56033.1"/>
    </source>
</evidence>